<dbReference type="Proteomes" id="UP000789831">
    <property type="component" value="Unassembled WGS sequence"/>
</dbReference>
<gene>
    <name evidence="1" type="ORF">AGERDE_LOCUS4616</name>
</gene>
<keyword evidence="2" id="KW-1185">Reference proteome</keyword>
<comment type="caution">
    <text evidence="1">The sequence shown here is derived from an EMBL/GenBank/DDBJ whole genome shotgun (WGS) entry which is preliminary data.</text>
</comment>
<sequence length="72" mass="8169">MTNTKTPPFNPYYSTKLSKLCPSVKWNIWKSLTIGKYPMPEEQNENILELIGSIKYLGTSISMIVSIKSKSV</sequence>
<evidence type="ECO:0000313" key="2">
    <source>
        <dbReference type="Proteomes" id="UP000789831"/>
    </source>
</evidence>
<dbReference type="OrthoDB" id="10496825at2759"/>
<accession>A0A9N8ZUA3</accession>
<reference evidence="1" key="1">
    <citation type="submission" date="2021-06" db="EMBL/GenBank/DDBJ databases">
        <authorList>
            <person name="Kallberg Y."/>
            <person name="Tangrot J."/>
            <person name="Rosling A."/>
        </authorList>
    </citation>
    <scope>NUCLEOTIDE SEQUENCE</scope>
    <source>
        <strain evidence="1">MT106</strain>
    </source>
</reference>
<dbReference type="AlphaFoldDB" id="A0A9N8ZUA3"/>
<dbReference type="EMBL" id="CAJVPL010000546">
    <property type="protein sequence ID" value="CAG8508463.1"/>
    <property type="molecule type" value="Genomic_DNA"/>
</dbReference>
<name>A0A9N8ZUA3_9GLOM</name>
<evidence type="ECO:0000313" key="1">
    <source>
        <dbReference type="EMBL" id="CAG8508463.1"/>
    </source>
</evidence>
<organism evidence="1 2">
    <name type="scientific">Ambispora gerdemannii</name>
    <dbReference type="NCBI Taxonomy" id="144530"/>
    <lineage>
        <taxon>Eukaryota</taxon>
        <taxon>Fungi</taxon>
        <taxon>Fungi incertae sedis</taxon>
        <taxon>Mucoromycota</taxon>
        <taxon>Glomeromycotina</taxon>
        <taxon>Glomeromycetes</taxon>
        <taxon>Archaeosporales</taxon>
        <taxon>Ambisporaceae</taxon>
        <taxon>Ambispora</taxon>
    </lineage>
</organism>
<proteinExistence type="predicted"/>
<protein>
    <submittedName>
        <fullName evidence="1">8769_t:CDS:1</fullName>
    </submittedName>
</protein>